<sequence length="189" mass="20583">MRTRMVVSVISICLVAGAVLPAMAASVYRHVDAEGNVVYSDEPGTGTRVDLKPITVVDPTEVEPRADSRQSITPETPAVEYERFVITRPENQQTLPTGQAGNVQVRLAIEPALQRGDRVQLRVDGKVSQSPMHTSVFVLTQLPRGEHQLQADLVDAQGQVRLSTPSVTLYVQRASINLPANPNNPNRGK</sequence>
<feature type="chain" id="PRO_5045703218" evidence="1">
    <location>
        <begin position="25"/>
        <end position="189"/>
    </location>
</feature>
<dbReference type="Proteomes" id="UP001453229">
    <property type="component" value="Chromosome"/>
</dbReference>
<keyword evidence="4" id="KW-1185">Reference proteome</keyword>
<dbReference type="Pfam" id="PF13511">
    <property type="entry name" value="DUF4124"/>
    <property type="match status" value="1"/>
</dbReference>
<evidence type="ECO:0000259" key="2">
    <source>
        <dbReference type="Pfam" id="PF13511"/>
    </source>
</evidence>
<gene>
    <name evidence="3" type="ORF">AAGT95_08915</name>
</gene>
<proteinExistence type="predicted"/>
<dbReference type="EMBL" id="CP151919">
    <property type="protein sequence ID" value="XAD56093.1"/>
    <property type="molecule type" value="Genomic_DNA"/>
</dbReference>
<name>A0ABZ3CY20_9GAMM</name>
<reference evidence="3 4" key="1">
    <citation type="submission" date="2024-04" db="EMBL/GenBank/DDBJ databases">
        <title>Salinicola lusitanus LLJ914,a marine bacterium isolated from the Okinawa Trough.</title>
        <authorList>
            <person name="Li J."/>
        </authorList>
    </citation>
    <scope>NUCLEOTIDE SEQUENCE [LARGE SCALE GENOMIC DNA]</scope>
    <source>
        <strain evidence="3 4">LLJ914</strain>
    </source>
</reference>
<accession>A0ABZ3CY20</accession>
<dbReference type="InterPro" id="IPR013783">
    <property type="entry name" value="Ig-like_fold"/>
</dbReference>
<evidence type="ECO:0000313" key="4">
    <source>
        <dbReference type="Proteomes" id="UP001453229"/>
    </source>
</evidence>
<feature type="signal peptide" evidence="1">
    <location>
        <begin position="1"/>
        <end position="24"/>
    </location>
</feature>
<evidence type="ECO:0000313" key="3">
    <source>
        <dbReference type="EMBL" id="XAD56093.1"/>
    </source>
</evidence>
<feature type="domain" description="DUF4124" evidence="2">
    <location>
        <begin position="19"/>
        <end position="68"/>
    </location>
</feature>
<organism evidence="3 4">
    <name type="scientific">Salinicola lusitanus</name>
    <dbReference type="NCBI Taxonomy" id="1949085"/>
    <lineage>
        <taxon>Bacteria</taxon>
        <taxon>Pseudomonadati</taxon>
        <taxon>Pseudomonadota</taxon>
        <taxon>Gammaproteobacteria</taxon>
        <taxon>Oceanospirillales</taxon>
        <taxon>Halomonadaceae</taxon>
        <taxon>Salinicola</taxon>
    </lineage>
</organism>
<dbReference type="Gene3D" id="2.60.40.10">
    <property type="entry name" value="Immunoglobulins"/>
    <property type="match status" value="1"/>
</dbReference>
<keyword evidence="1" id="KW-0732">Signal</keyword>
<dbReference type="RefSeq" id="WP_240612240.1">
    <property type="nucleotide sequence ID" value="NZ_CP151919.1"/>
</dbReference>
<protein>
    <submittedName>
        <fullName evidence="3">DUF4124 domain-containing protein</fullName>
    </submittedName>
</protein>
<evidence type="ECO:0000256" key="1">
    <source>
        <dbReference type="SAM" id="SignalP"/>
    </source>
</evidence>
<dbReference type="InterPro" id="IPR025392">
    <property type="entry name" value="DUF4124"/>
</dbReference>